<evidence type="ECO:0000313" key="3">
    <source>
        <dbReference type="Proteomes" id="UP001497453"/>
    </source>
</evidence>
<accession>A0ABP1DNL5</accession>
<evidence type="ECO:0008006" key="4">
    <source>
        <dbReference type="Google" id="ProtNLM"/>
    </source>
</evidence>
<evidence type="ECO:0000313" key="2">
    <source>
        <dbReference type="EMBL" id="CAL1709421.1"/>
    </source>
</evidence>
<organism evidence="2 3">
    <name type="scientific">Somion occarium</name>
    <dbReference type="NCBI Taxonomy" id="3059160"/>
    <lineage>
        <taxon>Eukaryota</taxon>
        <taxon>Fungi</taxon>
        <taxon>Dikarya</taxon>
        <taxon>Basidiomycota</taxon>
        <taxon>Agaricomycotina</taxon>
        <taxon>Agaricomycetes</taxon>
        <taxon>Polyporales</taxon>
        <taxon>Cerrenaceae</taxon>
        <taxon>Somion</taxon>
    </lineage>
</organism>
<dbReference type="Proteomes" id="UP001497453">
    <property type="component" value="Chromosome 5"/>
</dbReference>
<dbReference type="EMBL" id="OZ037948">
    <property type="protein sequence ID" value="CAL1709421.1"/>
    <property type="molecule type" value="Genomic_DNA"/>
</dbReference>
<proteinExistence type="predicted"/>
<keyword evidence="3" id="KW-1185">Reference proteome</keyword>
<protein>
    <recommendedName>
        <fullName evidence="4">C2H2-type domain-containing protein</fullName>
    </recommendedName>
</protein>
<sequence>MPAHRSKKPVKERTIAGKTHCCGPRQFTDPRTDGHDYTVTCMICKEICNDSQTALRHLRAYMNGRSLGCFWPDCDRYHVPLANIDCLIVHYRGHAKIYDHCRHCDLYFSHDPSLLSRHEKNRHPKEYQSKLVIRKAHGTPIKSSRKSSRKSSGPSRSPSAVPSETPSIDSGYYSAYSSQASSSSTTLDGTWEGVPSFLRESSVDTPSFPDAPVFPTPDLLADPPIIEPEAFYAPTLYSMSRLHSPPPSDTYSGHGFAEEPFYDSSQTDSVFLNFDSEFEFGGNPAFYPSFSPQSSYAALDAYDDLSYRGAETFTWPSFPPPYGGF</sequence>
<feature type="region of interest" description="Disordered" evidence="1">
    <location>
        <begin position="138"/>
        <end position="167"/>
    </location>
</feature>
<feature type="compositionally biased region" description="Basic residues" evidence="1">
    <location>
        <begin position="138"/>
        <end position="149"/>
    </location>
</feature>
<name>A0ABP1DNL5_9APHY</name>
<reference evidence="3" key="1">
    <citation type="submission" date="2024-04" db="EMBL/GenBank/DDBJ databases">
        <authorList>
            <person name="Shaw F."/>
            <person name="Minotto A."/>
        </authorList>
    </citation>
    <scope>NUCLEOTIDE SEQUENCE [LARGE SCALE GENOMIC DNA]</scope>
</reference>
<feature type="compositionally biased region" description="Low complexity" evidence="1">
    <location>
        <begin position="150"/>
        <end position="163"/>
    </location>
</feature>
<gene>
    <name evidence="2" type="ORF">GFSPODELE1_LOCUS7341</name>
</gene>
<evidence type="ECO:0000256" key="1">
    <source>
        <dbReference type="SAM" id="MobiDB-lite"/>
    </source>
</evidence>